<dbReference type="RefSeq" id="WP_197660943.1">
    <property type="nucleotide sequence ID" value="NZ_JAEAGR010000006.1"/>
</dbReference>
<dbReference type="SUPFAM" id="SSF143842">
    <property type="entry name" value="YwmB-like"/>
    <property type="match status" value="1"/>
</dbReference>
<keyword evidence="1" id="KW-1133">Transmembrane helix</keyword>
<reference evidence="2" key="1">
    <citation type="submission" date="2020-12" db="EMBL/GenBank/DDBJ databases">
        <title>M. sibirica DSM 26468T genome.</title>
        <authorList>
            <person name="Thieme N."/>
            <person name="Rettenmaier R."/>
            <person name="Zverlov V."/>
            <person name="Liebl W."/>
        </authorList>
    </citation>
    <scope>NUCLEOTIDE SEQUENCE</scope>
    <source>
        <strain evidence="2">DSM 26468</strain>
    </source>
</reference>
<name>A0A8J7HC78_9FIRM</name>
<evidence type="ECO:0000256" key="1">
    <source>
        <dbReference type="SAM" id="Phobius"/>
    </source>
</evidence>
<dbReference type="Gene3D" id="3.30.360.40">
    <property type="entry name" value="YwmB-like"/>
    <property type="match status" value="1"/>
</dbReference>
<keyword evidence="1" id="KW-0472">Membrane</keyword>
<organism evidence="2 3">
    <name type="scientific">Mobilitalea sibirica</name>
    <dbReference type="NCBI Taxonomy" id="1462919"/>
    <lineage>
        <taxon>Bacteria</taxon>
        <taxon>Bacillati</taxon>
        <taxon>Bacillota</taxon>
        <taxon>Clostridia</taxon>
        <taxon>Lachnospirales</taxon>
        <taxon>Lachnospiraceae</taxon>
        <taxon>Mobilitalea</taxon>
    </lineage>
</organism>
<proteinExistence type="predicted"/>
<evidence type="ECO:0000313" key="2">
    <source>
        <dbReference type="EMBL" id="MBH1940717.1"/>
    </source>
</evidence>
<keyword evidence="3" id="KW-1185">Reference proteome</keyword>
<evidence type="ECO:0000313" key="3">
    <source>
        <dbReference type="Proteomes" id="UP000623269"/>
    </source>
</evidence>
<accession>A0A8J7HC78</accession>
<comment type="caution">
    <text evidence="2">The sequence shown here is derived from an EMBL/GenBank/DDBJ whole genome shotgun (WGS) entry which is preliminary data.</text>
</comment>
<dbReference type="InterPro" id="IPR036209">
    <property type="entry name" value="YwmB-like_sf"/>
</dbReference>
<keyword evidence="1" id="KW-0812">Transmembrane</keyword>
<dbReference type="Proteomes" id="UP000623269">
    <property type="component" value="Unassembled WGS sequence"/>
</dbReference>
<feature type="transmembrane region" description="Helical" evidence="1">
    <location>
        <begin position="24"/>
        <end position="42"/>
    </location>
</feature>
<sequence>MDNKKLKYIYDLVKQTLSLKRTKFTLYIAVVLWLAFATQIIVNRVFHESFQITQAFVKTNAIGQQSSIEIIAECKNDFLSEEDKKLIIHKIADSIGLTIDKDISVSREGARSEYSFEKQAKSANTMIKIVSLEQKQEDAIKINHYIVVRLSILRGMQSIDQYKTVLNKTLDSVGIDQKQVTLQYEGSLNGRLTLNEKDRIANLLVEELKGDIAIKYDEEDLYTVYGYTGLINEFVTSTGSKVNIHIAITYDEKEDKTKVLLATPIINQSW</sequence>
<gene>
    <name evidence="2" type="ORF">I5677_07440</name>
</gene>
<dbReference type="InterPro" id="IPR014794">
    <property type="entry name" value="DUF1779"/>
</dbReference>
<dbReference type="AlphaFoldDB" id="A0A8J7HC78"/>
<dbReference type="Pfam" id="PF08680">
    <property type="entry name" value="DUF1779"/>
    <property type="match status" value="1"/>
</dbReference>
<dbReference type="EMBL" id="JAEAGR010000006">
    <property type="protein sequence ID" value="MBH1940717.1"/>
    <property type="molecule type" value="Genomic_DNA"/>
</dbReference>
<protein>
    <submittedName>
        <fullName evidence="2">YwmB family TATA-box binding protein</fullName>
    </submittedName>
</protein>